<sequence>MEWTRLCVGTDRETAFVQLVDDHHLDVLITAVGRALRERRRRRPDPPPGPPARVAAALTADPQRPTARLHLLGKGRVAVDDGDHYRQLRDVPHALRGSLVVTRGRVTRAELWIADRRNVTAAIAGAIVEMGGS</sequence>
<accession>A0ABT4I7H1</accession>
<evidence type="ECO:0000313" key="3">
    <source>
        <dbReference type="Proteomes" id="UP001072034"/>
    </source>
</evidence>
<dbReference type="RefSeq" id="WP_268917231.1">
    <property type="nucleotide sequence ID" value="NZ_JAPTMY010000011.1"/>
</dbReference>
<evidence type="ECO:0000313" key="2">
    <source>
        <dbReference type="EMBL" id="MCZ0857693.1"/>
    </source>
</evidence>
<dbReference type="Proteomes" id="UP001072034">
    <property type="component" value="Unassembled WGS sequence"/>
</dbReference>
<reference evidence="2" key="1">
    <citation type="submission" date="2022-10" db="EMBL/GenBank/DDBJ databases">
        <title>Genome sequence of Actinomyces israelii ATCC 10048.</title>
        <authorList>
            <person name="Watt R.M."/>
            <person name="Tong W.M."/>
        </authorList>
    </citation>
    <scope>NUCLEOTIDE SEQUENCE</scope>
    <source>
        <strain evidence="2">ATCC 10048</strain>
    </source>
</reference>
<protein>
    <submittedName>
        <fullName evidence="2">Uncharacterized protein</fullName>
    </submittedName>
</protein>
<keyword evidence="3" id="KW-1185">Reference proteome</keyword>
<comment type="caution">
    <text evidence="2">The sequence shown here is derived from an EMBL/GenBank/DDBJ whole genome shotgun (WGS) entry which is preliminary data.</text>
</comment>
<organism evidence="2 3">
    <name type="scientific">Actinomyces israelii</name>
    <dbReference type="NCBI Taxonomy" id="1659"/>
    <lineage>
        <taxon>Bacteria</taxon>
        <taxon>Bacillati</taxon>
        <taxon>Actinomycetota</taxon>
        <taxon>Actinomycetes</taxon>
        <taxon>Actinomycetales</taxon>
        <taxon>Actinomycetaceae</taxon>
        <taxon>Actinomyces</taxon>
    </lineage>
</organism>
<proteinExistence type="predicted"/>
<name>A0ABT4I7H1_9ACTO</name>
<gene>
    <name evidence="2" type="ORF">OHJ16_06510</name>
</gene>
<dbReference type="EMBL" id="JAPTMY010000011">
    <property type="protein sequence ID" value="MCZ0857693.1"/>
    <property type="molecule type" value="Genomic_DNA"/>
</dbReference>
<evidence type="ECO:0000256" key="1">
    <source>
        <dbReference type="SAM" id="MobiDB-lite"/>
    </source>
</evidence>
<feature type="region of interest" description="Disordered" evidence="1">
    <location>
        <begin position="36"/>
        <end position="60"/>
    </location>
</feature>